<name>A0A178ZMT9_9EURO</name>
<dbReference type="PROSITE" id="PS50002">
    <property type="entry name" value="SH3"/>
    <property type="match status" value="1"/>
</dbReference>
<reference evidence="9 10" key="1">
    <citation type="submission" date="2016-04" db="EMBL/GenBank/DDBJ databases">
        <title>Draft genome of Fonsecaea erecta CBS 125763.</title>
        <authorList>
            <person name="Weiss V.A."/>
            <person name="Vicente V.A."/>
            <person name="Raittz R.T."/>
            <person name="Moreno L.F."/>
            <person name="De Souza E.M."/>
            <person name="Pedrosa F.O."/>
            <person name="Steffens M.B."/>
            <person name="Faoro H."/>
            <person name="Tadra-Sfeir M.Z."/>
            <person name="Najafzadeh M.J."/>
            <person name="Felipe M.S."/>
            <person name="Teixeira M."/>
            <person name="Sun J."/>
            <person name="Xi L."/>
            <person name="Gomes R."/>
            <person name="De Azevedo C.M."/>
            <person name="Salgado C.G."/>
            <person name="Da Silva M.B."/>
            <person name="Nascimento M.F."/>
            <person name="Queiroz-Telles F."/>
            <person name="Attili D.S."/>
            <person name="Gorbushina A."/>
        </authorList>
    </citation>
    <scope>NUCLEOTIDE SEQUENCE [LARGE SCALE GENOMIC DNA]</scope>
    <source>
        <strain evidence="9 10">CBS 125763</strain>
    </source>
</reference>
<dbReference type="GO" id="GO:1990528">
    <property type="term" value="C:Rvs161p-Rvs167p complex"/>
    <property type="evidence" value="ECO:0007669"/>
    <property type="project" value="TreeGrafter"/>
</dbReference>
<evidence type="ECO:0000256" key="3">
    <source>
        <dbReference type="ARBA" id="ARBA00023134"/>
    </source>
</evidence>
<dbReference type="InterPro" id="IPR046982">
    <property type="entry name" value="BIN3/RVS161-like"/>
</dbReference>
<protein>
    <recommendedName>
        <fullName evidence="8">SH3 domain-containing protein</fullName>
    </recommendedName>
</protein>
<dbReference type="PANTHER" id="PTHR47174:SF1">
    <property type="entry name" value="REDUCED VIABILITY UPON STARVATION PROTEIN 167"/>
    <property type="match status" value="1"/>
</dbReference>
<organism evidence="9 10">
    <name type="scientific">Fonsecaea erecta</name>
    <dbReference type="NCBI Taxonomy" id="1367422"/>
    <lineage>
        <taxon>Eukaryota</taxon>
        <taxon>Fungi</taxon>
        <taxon>Dikarya</taxon>
        <taxon>Ascomycota</taxon>
        <taxon>Pezizomycotina</taxon>
        <taxon>Eurotiomycetes</taxon>
        <taxon>Chaetothyriomycetidae</taxon>
        <taxon>Chaetothyriales</taxon>
        <taxon>Herpotrichiellaceae</taxon>
        <taxon>Fonsecaea</taxon>
    </lineage>
</organism>
<dbReference type="GO" id="GO:0007186">
    <property type="term" value="P:G protein-coupled receptor signaling pathway"/>
    <property type="evidence" value="ECO:0007669"/>
    <property type="project" value="InterPro"/>
</dbReference>
<evidence type="ECO:0000256" key="6">
    <source>
        <dbReference type="SAM" id="Coils"/>
    </source>
</evidence>
<dbReference type="InterPro" id="IPR036028">
    <property type="entry name" value="SH3-like_dom_sf"/>
</dbReference>
<evidence type="ECO:0000259" key="8">
    <source>
        <dbReference type="PROSITE" id="PS50002"/>
    </source>
</evidence>
<dbReference type="Proteomes" id="UP000078343">
    <property type="component" value="Unassembled WGS sequence"/>
</dbReference>
<dbReference type="GO" id="GO:0006897">
    <property type="term" value="P:endocytosis"/>
    <property type="evidence" value="ECO:0007669"/>
    <property type="project" value="InterPro"/>
</dbReference>
<evidence type="ECO:0000256" key="4">
    <source>
        <dbReference type="ARBA" id="ARBA00023224"/>
    </source>
</evidence>
<evidence type="ECO:0000256" key="5">
    <source>
        <dbReference type="PROSITE-ProRule" id="PRU00192"/>
    </source>
</evidence>
<dbReference type="InterPro" id="IPR001452">
    <property type="entry name" value="SH3_domain"/>
</dbReference>
<dbReference type="GO" id="GO:0003924">
    <property type="term" value="F:GTPase activity"/>
    <property type="evidence" value="ECO:0007669"/>
    <property type="project" value="InterPro"/>
</dbReference>
<dbReference type="RefSeq" id="XP_018694495.1">
    <property type="nucleotide sequence ID" value="XM_018834845.1"/>
</dbReference>
<dbReference type="OrthoDB" id="4185355at2759"/>
<dbReference type="PANTHER" id="PTHR47174">
    <property type="entry name" value="BRIDGING INTEGRATOR 3"/>
    <property type="match status" value="1"/>
</dbReference>
<dbReference type="Pfam" id="PF00503">
    <property type="entry name" value="G-alpha"/>
    <property type="match status" value="1"/>
</dbReference>
<feature type="domain" description="SH3" evidence="8">
    <location>
        <begin position="264"/>
        <end position="325"/>
    </location>
</feature>
<dbReference type="GO" id="GO:0008289">
    <property type="term" value="F:lipid binding"/>
    <property type="evidence" value="ECO:0007669"/>
    <property type="project" value="TreeGrafter"/>
</dbReference>
<dbReference type="GO" id="GO:0005525">
    <property type="term" value="F:GTP binding"/>
    <property type="evidence" value="ECO:0007669"/>
    <property type="project" value="UniProtKB-KW"/>
</dbReference>
<keyword evidence="10" id="KW-1185">Reference proteome</keyword>
<dbReference type="InterPro" id="IPR027417">
    <property type="entry name" value="P-loop_NTPase"/>
</dbReference>
<evidence type="ECO:0000313" key="9">
    <source>
        <dbReference type="EMBL" id="OAP61128.1"/>
    </source>
</evidence>
<keyword evidence="2" id="KW-0547">Nucleotide-binding</keyword>
<dbReference type="GO" id="GO:0015629">
    <property type="term" value="C:actin cytoskeleton"/>
    <property type="evidence" value="ECO:0007669"/>
    <property type="project" value="TreeGrafter"/>
</dbReference>
<keyword evidence="3" id="KW-0342">GTP-binding</keyword>
<feature type="coiled-coil region" evidence="6">
    <location>
        <begin position="67"/>
        <end position="97"/>
    </location>
</feature>
<evidence type="ECO:0000256" key="1">
    <source>
        <dbReference type="ARBA" id="ARBA00022443"/>
    </source>
</evidence>
<dbReference type="GO" id="GO:0097320">
    <property type="term" value="P:plasma membrane tubulation"/>
    <property type="evidence" value="ECO:0007669"/>
    <property type="project" value="TreeGrafter"/>
</dbReference>
<dbReference type="GO" id="GO:0031097">
    <property type="term" value="C:medial cortex"/>
    <property type="evidence" value="ECO:0007669"/>
    <property type="project" value="TreeGrafter"/>
</dbReference>
<keyword evidence="6" id="KW-0175">Coiled coil</keyword>
<dbReference type="EMBL" id="LVYI01000003">
    <property type="protein sequence ID" value="OAP61128.1"/>
    <property type="molecule type" value="Genomic_DNA"/>
</dbReference>
<dbReference type="AlphaFoldDB" id="A0A178ZMT9"/>
<dbReference type="Pfam" id="PF00018">
    <property type="entry name" value="SH3_1"/>
    <property type="match status" value="1"/>
</dbReference>
<dbReference type="GO" id="GO:0051666">
    <property type="term" value="P:actin cortical patch localization"/>
    <property type="evidence" value="ECO:0007669"/>
    <property type="project" value="InterPro"/>
</dbReference>
<evidence type="ECO:0000313" key="10">
    <source>
        <dbReference type="Proteomes" id="UP000078343"/>
    </source>
</evidence>
<dbReference type="Gene3D" id="3.40.50.300">
    <property type="entry name" value="P-loop containing nucleotide triphosphate hydrolases"/>
    <property type="match status" value="1"/>
</dbReference>
<gene>
    <name evidence="9" type="ORF">AYL99_03329</name>
</gene>
<evidence type="ECO:0000256" key="2">
    <source>
        <dbReference type="ARBA" id="ARBA00022741"/>
    </source>
</evidence>
<dbReference type="PRINTS" id="PR00452">
    <property type="entry name" value="SH3DOMAIN"/>
</dbReference>
<dbReference type="Gene3D" id="2.30.30.40">
    <property type="entry name" value="SH3 Domains"/>
    <property type="match status" value="1"/>
</dbReference>
<dbReference type="GeneID" id="30007499"/>
<keyword evidence="1 5" id="KW-0728">SH3 domain</keyword>
<dbReference type="SUPFAM" id="SSF50044">
    <property type="entry name" value="SH3-domain"/>
    <property type="match status" value="1"/>
</dbReference>
<dbReference type="SMART" id="SM00326">
    <property type="entry name" value="SH3"/>
    <property type="match status" value="1"/>
</dbReference>
<dbReference type="GO" id="GO:0043332">
    <property type="term" value="C:mating projection tip"/>
    <property type="evidence" value="ECO:0007669"/>
    <property type="project" value="TreeGrafter"/>
</dbReference>
<proteinExistence type="predicted"/>
<dbReference type="InterPro" id="IPR001019">
    <property type="entry name" value="Gprotein_alpha_su"/>
</dbReference>
<dbReference type="GO" id="GO:0031683">
    <property type="term" value="F:G-protein beta/gamma-subunit complex binding"/>
    <property type="evidence" value="ECO:0007669"/>
    <property type="project" value="InterPro"/>
</dbReference>
<dbReference type="FunFam" id="2.30.30.40:FF:000100">
    <property type="entry name" value="SH3 domain-containing YSC84-like protein 1"/>
    <property type="match status" value="1"/>
</dbReference>
<dbReference type="STRING" id="1367422.A0A178ZMT9"/>
<sequence>MSFGFSAGDFISVVDLSWRAFRAVRDAPEKFGVLEADVSTLNVLLRTLQDDAENPNSLLNRRGASRREALLRMVATIEKQMEELRRLVEKYQSLSSAKKRVFDRFMFAPKALDKTRAAIVNHVLYINTFRQSISQESLSRIEKVLEDGVQVLREGRRAPSILSVHQKNDQSSWEALKKDLADEGIPYAEIEKHKAAIKDYIGFLIKTQNIAEDLSDDDDDDSAQWDSISARMGQMVVSEDDHEEPVTTGPDPKIAPGSSEAPLSAVEQAVALFDFEGQQKGDLSFKAGDIIEIILRTERQNAWWTGSLAGKQGQFPGNYVKLVPRSISSGLPSRLNETPKLGPGAEARQTGTPFLVLGLPGAVFQFVERVRRLPGGSWSALEDFGSWEAWTLAFNGLNFTFYHYPNRRDSASAMHPPVPFVGIVFVCNLLSHARPPPRPNGPRAPKPGTEMLQTLESFGQMCRSPSLPRRPIFLFLDRVQEFKHRIESGEEPLGNACFPDYQGGADTNRAAKYILWRFTSQHPKRELYPHLIESSDKECMAAVFPLVLEHASRTPASGPTV</sequence>
<keyword evidence="4" id="KW-0807">Transducer</keyword>
<accession>A0A178ZMT9</accession>
<comment type="caution">
    <text evidence="9">The sequence shown here is derived from an EMBL/GenBank/DDBJ whole genome shotgun (WGS) entry which is preliminary data.</text>
</comment>
<feature type="region of interest" description="Disordered" evidence="7">
    <location>
        <begin position="236"/>
        <end position="261"/>
    </location>
</feature>
<evidence type="ECO:0000256" key="7">
    <source>
        <dbReference type="SAM" id="MobiDB-lite"/>
    </source>
</evidence>